<proteinExistence type="inferred from homology"/>
<dbReference type="Pfam" id="PF00933">
    <property type="entry name" value="Glyco_hydro_3"/>
    <property type="match status" value="1"/>
</dbReference>
<organism evidence="6 7">
    <name type="scientific">Niallia nealsonii</name>
    <dbReference type="NCBI Taxonomy" id="115979"/>
    <lineage>
        <taxon>Bacteria</taxon>
        <taxon>Bacillati</taxon>
        <taxon>Bacillota</taxon>
        <taxon>Bacilli</taxon>
        <taxon>Bacillales</taxon>
        <taxon>Bacillaceae</taxon>
        <taxon>Niallia</taxon>
    </lineage>
</organism>
<dbReference type="InterPro" id="IPR050226">
    <property type="entry name" value="NagZ_Beta-hexosaminidase"/>
</dbReference>
<evidence type="ECO:0000256" key="2">
    <source>
        <dbReference type="ARBA" id="ARBA00022801"/>
    </source>
</evidence>
<dbReference type="RefSeq" id="WP_101177927.1">
    <property type="nucleotide sequence ID" value="NZ_PISE01000031.1"/>
</dbReference>
<dbReference type="SUPFAM" id="SSF51445">
    <property type="entry name" value="(Trans)glycosidases"/>
    <property type="match status" value="1"/>
</dbReference>
<dbReference type="Gene3D" id="3.20.20.300">
    <property type="entry name" value="Glycoside hydrolase, family 3, N-terminal domain"/>
    <property type="match status" value="1"/>
</dbReference>
<keyword evidence="7" id="KW-1185">Reference proteome</keyword>
<evidence type="ECO:0000313" key="7">
    <source>
        <dbReference type="Proteomes" id="UP000233375"/>
    </source>
</evidence>
<dbReference type="OrthoDB" id="9805821at2"/>
<feature type="compositionally biased region" description="Basic and acidic residues" evidence="4">
    <location>
        <begin position="51"/>
        <end position="68"/>
    </location>
</feature>
<dbReference type="AlphaFoldDB" id="A0A2N0Z070"/>
<sequence length="456" mass="50908">MRKSRSKQRSINPFPLLIAVVLAVISLSLIFYLLFGSSQAKEEKEESTDTSLEKNSHENAENKKEVASAKEVQSVSKEQQKSEATLGAEDKNTTFFDENTTIEEKVTNLVAKMTLQEKIGQLMVVGFQSNQPDEHIKTMINDYKVGGVILFDRNMINPEQVASLNNQLQNLAMKNEKQIPLTISIDQEGGQIVRMREQVSTIPSQQSLGQKNNPKAVYDTAYHTGTELSAMGFNVNFAPVLDLSDTDSRSFGTDPEKVNTLGSQVVTGLMDSGMVATLKHFPGNGRSNVDPHIETSSVEANKLDLETKDIYPFKKMIENVDNNRFYIMVTHIKYPTYDKVNPASISPIIIQDLLRKELGFKGIVVTDDLEMGAVNKYFTYEDLGYNAIKAGADMLLVCHTFENQQRVFNGIIKAVESKKLSEERIDESVKRILTNKLTVIKNTQVDPVKAEAIIGK</sequence>
<dbReference type="InterPro" id="IPR001764">
    <property type="entry name" value="Glyco_hydro_3_N"/>
</dbReference>
<dbReference type="GO" id="GO:0004553">
    <property type="term" value="F:hydrolase activity, hydrolyzing O-glycosyl compounds"/>
    <property type="evidence" value="ECO:0007669"/>
    <property type="project" value="InterPro"/>
</dbReference>
<dbReference type="PANTHER" id="PTHR30480:SF16">
    <property type="entry name" value="GLYCOSIDE HYDROLASE FAMILY 3 DOMAIN PROTEIN"/>
    <property type="match status" value="1"/>
</dbReference>
<protein>
    <submittedName>
        <fullName evidence="6">Beta-N-acetylhexosaminidase</fullName>
    </submittedName>
</protein>
<accession>A0A2N0Z070</accession>
<feature type="domain" description="Glycoside hydrolase family 3 N-terminal" evidence="5">
    <location>
        <begin position="114"/>
        <end position="434"/>
    </location>
</feature>
<comment type="similarity">
    <text evidence="1">Belongs to the glycosyl hydrolase 3 family.</text>
</comment>
<dbReference type="Proteomes" id="UP000233375">
    <property type="component" value="Unassembled WGS sequence"/>
</dbReference>
<keyword evidence="3" id="KW-0326">Glycosidase</keyword>
<comment type="caution">
    <text evidence="6">The sequence shown here is derived from an EMBL/GenBank/DDBJ whole genome shotgun (WGS) entry which is preliminary data.</text>
</comment>
<evidence type="ECO:0000313" key="6">
    <source>
        <dbReference type="EMBL" id="PKG22906.1"/>
    </source>
</evidence>
<dbReference type="EMBL" id="PISE01000031">
    <property type="protein sequence ID" value="PKG22906.1"/>
    <property type="molecule type" value="Genomic_DNA"/>
</dbReference>
<keyword evidence="2" id="KW-0378">Hydrolase</keyword>
<evidence type="ECO:0000256" key="1">
    <source>
        <dbReference type="ARBA" id="ARBA00005336"/>
    </source>
</evidence>
<feature type="region of interest" description="Disordered" evidence="4">
    <location>
        <begin position="43"/>
        <end position="91"/>
    </location>
</feature>
<dbReference type="InterPro" id="IPR017853">
    <property type="entry name" value="GH"/>
</dbReference>
<dbReference type="PANTHER" id="PTHR30480">
    <property type="entry name" value="BETA-HEXOSAMINIDASE-RELATED"/>
    <property type="match status" value="1"/>
</dbReference>
<gene>
    <name evidence="6" type="ORF">CWS01_14595</name>
</gene>
<dbReference type="InterPro" id="IPR036962">
    <property type="entry name" value="Glyco_hydro_3_N_sf"/>
</dbReference>
<dbReference type="GO" id="GO:0005975">
    <property type="term" value="P:carbohydrate metabolic process"/>
    <property type="evidence" value="ECO:0007669"/>
    <property type="project" value="InterPro"/>
</dbReference>
<dbReference type="NCBIfam" id="NF003740">
    <property type="entry name" value="PRK05337.1"/>
    <property type="match status" value="1"/>
</dbReference>
<evidence type="ECO:0000259" key="5">
    <source>
        <dbReference type="Pfam" id="PF00933"/>
    </source>
</evidence>
<evidence type="ECO:0000256" key="4">
    <source>
        <dbReference type="SAM" id="MobiDB-lite"/>
    </source>
</evidence>
<name>A0A2N0Z070_9BACI</name>
<evidence type="ECO:0000256" key="3">
    <source>
        <dbReference type="ARBA" id="ARBA00023295"/>
    </source>
</evidence>
<reference evidence="6 7" key="1">
    <citation type="journal article" date="2003" name="Int. J. Syst. Evol. Microbiol.">
        <title>Bacillus nealsonii sp. nov., isolated from a spacecraft-assembly facility, whose spores are gamma-radiation resistant.</title>
        <authorList>
            <person name="Venkateswaran K."/>
            <person name="Kempf M."/>
            <person name="Chen F."/>
            <person name="Satomi M."/>
            <person name="Nicholson W."/>
            <person name="Kern R."/>
        </authorList>
    </citation>
    <scope>NUCLEOTIDE SEQUENCE [LARGE SCALE GENOMIC DNA]</scope>
    <source>
        <strain evidence="6 7">FO-92</strain>
    </source>
</reference>
<dbReference type="GO" id="GO:0009254">
    <property type="term" value="P:peptidoglycan turnover"/>
    <property type="evidence" value="ECO:0007669"/>
    <property type="project" value="TreeGrafter"/>
</dbReference>